<gene>
    <name evidence="1" type="ORF">Scep_013229</name>
</gene>
<evidence type="ECO:0000313" key="1">
    <source>
        <dbReference type="EMBL" id="KAK9133701.1"/>
    </source>
</evidence>
<accession>A0AAP0JGN7</accession>
<sequence length="183" mass="20704">MENSGESLVRSFDSGTNVYVLKLCEQNSWRKRLGKVKNFAHGVSRRWKKLGAVAALSCLAIKISFRRINGYCLHTRTSEYASKEITRGEARSYSKMGVRSVRSLPFLFFHGLPQGSTCGWALRPTNILTWAWCTRPYWTALWQSVPCGGTRFDIIACKHALLWLDGDTVNDNDNEVFSGDALF</sequence>
<keyword evidence="2" id="KW-1185">Reference proteome</keyword>
<comment type="caution">
    <text evidence="1">The sequence shown here is derived from an EMBL/GenBank/DDBJ whole genome shotgun (WGS) entry which is preliminary data.</text>
</comment>
<protein>
    <submittedName>
        <fullName evidence="1">Uncharacterized protein</fullName>
    </submittedName>
</protein>
<name>A0AAP0JGN7_9MAGN</name>
<dbReference type="EMBL" id="JBBNAG010000005">
    <property type="protein sequence ID" value="KAK9133701.1"/>
    <property type="molecule type" value="Genomic_DNA"/>
</dbReference>
<organism evidence="1 2">
    <name type="scientific">Stephania cephalantha</name>
    <dbReference type="NCBI Taxonomy" id="152367"/>
    <lineage>
        <taxon>Eukaryota</taxon>
        <taxon>Viridiplantae</taxon>
        <taxon>Streptophyta</taxon>
        <taxon>Embryophyta</taxon>
        <taxon>Tracheophyta</taxon>
        <taxon>Spermatophyta</taxon>
        <taxon>Magnoliopsida</taxon>
        <taxon>Ranunculales</taxon>
        <taxon>Menispermaceae</taxon>
        <taxon>Menispermoideae</taxon>
        <taxon>Cissampelideae</taxon>
        <taxon>Stephania</taxon>
    </lineage>
</organism>
<dbReference type="AlphaFoldDB" id="A0AAP0JGN7"/>
<evidence type="ECO:0000313" key="2">
    <source>
        <dbReference type="Proteomes" id="UP001419268"/>
    </source>
</evidence>
<dbReference type="Proteomes" id="UP001419268">
    <property type="component" value="Unassembled WGS sequence"/>
</dbReference>
<proteinExistence type="predicted"/>
<reference evidence="1 2" key="1">
    <citation type="submission" date="2024-01" db="EMBL/GenBank/DDBJ databases">
        <title>Genome assemblies of Stephania.</title>
        <authorList>
            <person name="Yang L."/>
        </authorList>
    </citation>
    <scope>NUCLEOTIDE SEQUENCE [LARGE SCALE GENOMIC DNA]</scope>
    <source>
        <strain evidence="1">JXDWG</strain>
        <tissue evidence="1">Leaf</tissue>
    </source>
</reference>